<dbReference type="GO" id="GO:0015297">
    <property type="term" value="F:antiporter activity"/>
    <property type="evidence" value="ECO:0007669"/>
    <property type="project" value="InterPro"/>
</dbReference>
<feature type="transmembrane region" description="Helical" evidence="6">
    <location>
        <begin position="96"/>
        <end position="117"/>
    </location>
</feature>
<dbReference type="InterPro" id="IPR051327">
    <property type="entry name" value="MATE_MepA_subfamily"/>
</dbReference>
<keyword evidence="5 6" id="KW-0472">Membrane</keyword>
<dbReference type="RefSeq" id="WP_115543185.1">
    <property type="nucleotide sequence ID" value="NZ_NXLQ01000012.1"/>
</dbReference>
<keyword evidence="8" id="KW-1185">Reference proteome</keyword>
<dbReference type="EMBL" id="NXLQ01000012">
    <property type="protein sequence ID" value="RDU65394.1"/>
    <property type="molecule type" value="Genomic_DNA"/>
</dbReference>
<evidence type="ECO:0000256" key="4">
    <source>
        <dbReference type="ARBA" id="ARBA00022989"/>
    </source>
</evidence>
<feature type="transmembrane region" description="Helical" evidence="6">
    <location>
        <begin position="137"/>
        <end position="158"/>
    </location>
</feature>
<feature type="transmembrane region" description="Helical" evidence="6">
    <location>
        <begin position="416"/>
        <end position="441"/>
    </location>
</feature>
<sequence length="479" mass="54321">MTKTQSNIDLAKDSIPKLFINYFIPMLLTMLAMASYSTVDGIFVNKKLGDEAMKAIAATWPIFPILMACSLMFSLGGASLIGYYLAKGKKEFARTIFSSIFYVLFPLSFVLGMFFYYNADIIVHYFIKGLSTHVEIMAIEYLKGIFIGLFGVIIHPVLDICVVNDKRPRFAMFAMFLGAICNIIFNYLFLFVWEFGIIGSAYATTLGHIIGSLVLLWHYISTDMRKAFFGFFSQSLLCFMSKKCSFLLQKKGDLYFVRAISFKAILRVMKLGVPYASSEASVGFVMWLYNSVLKDVGGENSLAIYSALMYAGFNFFTILLALAESIQPLASFNYGMKDFSRLKKILKFYICVEIILAISIYIIFFLFDTFIASLFLKDLSLKAQSAEAMKIYFLGFIILGINIIIALYLQSLQRAFSSFLIIMSYTLIFIAIFLPVIAYRYGLNGAWIAYPIAQICALCVSIFILRYEIRIGLYNNKRK</sequence>
<feature type="transmembrane region" description="Helical" evidence="6">
    <location>
        <begin position="447"/>
        <end position="469"/>
    </location>
</feature>
<dbReference type="AlphaFoldDB" id="A0A3D8IL86"/>
<feature type="transmembrane region" description="Helical" evidence="6">
    <location>
        <begin position="271"/>
        <end position="290"/>
    </location>
</feature>
<organism evidence="7 8">
    <name type="scientific">Helicobacter didelphidarum</name>
    <dbReference type="NCBI Taxonomy" id="2040648"/>
    <lineage>
        <taxon>Bacteria</taxon>
        <taxon>Pseudomonadati</taxon>
        <taxon>Campylobacterota</taxon>
        <taxon>Epsilonproteobacteria</taxon>
        <taxon>Campylobacterales</taxon>
        <taxon>Helicobacteraceae</taxon>
        <taxon>Helicobacter</taxon>
    </lineage>
</organism>
<accession>A0A3D8IL86</accession>
<feature type="transmembrane region" description="Helical" evidence="6">
    <location>
        <begin position="170"/>
        <end position="193"/>
    </location>
</feature>
<dbReference type="PANTHER" id="PTHR43823:SF3">
    <property type="entry name" value="MULTIDRUG EXPORT PROTEIN MEPA"/>
    <property type="match status" value="1"/>
</dbReference>
<feature type="transmembrane region" description="Helical" evidence="6">
    <location>
        <begin position="59"/>
        <end position="84"/>
    </location>
</feature>
<keyword evidence="4 6" id="KW-1133">Transmembrane helix</keyword>
<comment type="caution">
    <text evidence="7">The sequence shown here is derived from an EMBL/GenBank/DDBJ whole genome shotgun (WGS) entry which is preliminary data.</text>
</comment>
<feature type="transmembrane region" description="Helical" evidence="6">
    <location>
        <begin position="302"/>
        <end position="324"/>
    </location>
</feature>
<dbReference type="PANTHER" id="PTHR43823">
    <property type="entry name" value="SPORULATION PROTEIN YKVU"/>
    <property type="match status" value="1"/>
</dbReference>
<evidence type="ECO:0000313" key="8">
    <source>
        <dbReference type="Proteomes" id="UP000256379"/>
    </source>
</evidence>
<dbReference type="InterPro" id="IPR002528">
    <property type="entry name" value="MATE_fam"/>
</dbReference>
<evidence type="ECO:0000313" key="7">
    <source>
        <dbReference type="EMBL" id="RDU65394.1"/>
    </source>
</evidence>
<evidence type="ECO:0000256" key="2">
    <source>
        <dbReference type="ARBA" id="ARBA00022475"/>
    </source>
</evidence>
<feature type="transmembrane region" description="Helical" evidence="6">
    <location>
        <begin position="20"/>
        <end position="39"/>
    </location>
</feature>
<feature type="transmembrane region" description="Helical" evidence="6">
    <location>
        <begin position="199"/>
        <end position="220"/>
    </location>
</feature>
<gene>
    <name evidence="7" type="ORF">CQA53_06365</name>
</gene>
<dbReference type="GO" id="GO:0042910">
    <property type="term" value="F:xenobiotic transmembrane transporter activity"/>
    <property type="evidence" value="ECO:0007669"/>
    <property type="project" value="InterPro"/>
</dbReference>
<dbReference type="Proteomes" id="UP000256379">
    <property type="component" value="Unassembled WGS sequence"/>
</dbReference>
<comment type="subcellular location">
    <subcellularLocation>
        <location evidence="1">Cell membrane</location>
        <topology evidence="1">Multi-pass membrane protein</topology>
    </subcellularLocation>
</comment>
<dbReference type="Pfam" id="PF01554">
    <property type="entry name" value="MatE"/>
    <property type="match status" value="2"/>
</dbReference>
<evidence type="ECO:0000256" key="6">
    <source>
        <dbReference type="SAM" id="Phobius"/>
    </source>
</evidence>
<name>A0A3D8IL86_9HELI</name>
<feature type="transmembrane region" description="Helical" evidence="6">
    <location>
        <begin position="391"/>
        <end position="409"/>
    </location>
</feature>
<keyword evidence="2" id="KW-1003">Cell membrane</keyword>
<dbReference type="OrthoDB" id="9808954at2"/>
<evidence type="ECO:0000256" key="1">
    <source>
        <dbReference type="ARBA" id="ARBA00004651"/>
    </source>
</evidence>
<feature type="transmembrane region" description="Helical" evidence="6">
    <location>
        <begin position="345"/>
        <end position="371"/>
    </location>
</feature>
<reference evidence="7 8" key="1">
    <citation type="submission" date="2018-04" db="EMBL/GenBank/DDBJ databases">
        <title>Novel Campyloabacter and Helicobacter Species and Strains.</title>
        <authorList>
            <person name="Mannion A.J."/>
            <person name="Shen Z."/>
            <person name="Fox J.G."/>
        </authorList>
    </citation>
    <scope>NUCLEOTIDE SEQUENCE [LARGE SCALE GENOMIC DNA]</scope>
    <source>
        <strain evidence="7 8">MIT 17-337</strain>
    </source>
</reference>
<evidence type="ECO:0000256" key="5">
    <source>
        <dbReference type="ARBA" id="ARBA00023136"/>
    </source>
</evidence>
<protein>
    <recommendedName>
        <fullName evidence="9">MATE family efflux transporter</fullName>
    </recommendedName>
</protein>
<evidence type="ECO:0008006" key="9">
    <source>
        <dbReference type="Google" id="ProtNLM"/>
    </source>
</evidence>
<evidence type="ECO:0000256" key="3">
    <source>
        <dbReference type="ARBA" id="ARBA00022692"/>
    </source>
</evidence>
<keyword evidence="3 6" id="KW-0812">Transmembrane</keyword>
<proteinExistence type="predicted"/>
<dbReference type="GO" id="GO:0005886">
    <property type="term" value="C:plasma membrane"/>
    <property type="evidence" value="ECO:0007669"/>
    <property type="project" value="UniProtKB-SubCell"/>
</dbReference>